<organism evidence="1 2">
    <name type="scientific">Thioploca ingrica</name>
    <dbReference type="NCBI Taxonomy" id="40754"/>
    <lineage>
        <taxon>Bacteria</taxon>
        <taxon>Pseudomonadati</taxon>
        <taxon>Pseudomonadota</taxon>
        <taxon>Gammaproteobacteria</taxon>
        <taxon>Thiotrichales</taxon>
        <taxon>Thiotrichaceae</taxon>
        <taxon>Thioploca</taxon>
    </lineage>
</organism>
<keyword evidence="2" id="KW-1185">Reference proteome</keyword>
<reference evidence="1 2" key="1">
    <citation type="journal article" date="2014" name="ISME J.">
        <title>Ecophysiology of Thioploca ingrica as revealed by the complete genome sequence supplemented with proteomic evidence.</title>
        <authorList>
            <person name="Kojima H."/>
            <person name="Ogura Y."/>
            <person name="Yamamoto N."/>
            <person name="Togashi T."/>
            <person name="Mori H."/>
            <person name="Watanabe T."/>
            <person name="Nemoto F."/>
            <person name="Kurokawa K."/>
            <person name="Hayashi T."/>
            <person name="Fukui M."/>
        </authorList>
    </citation>
    <scope>NUCLEOTIDE SEQUENCE [LARGE SCALE GENOMIC DNA]</scope>
</reference>
<name>A0A090AI69_9GAMM</name>
<dbReference type="KEGG" id="tig:THII_0188"/>
<protein>
    <recommendedName>
        <fullName evidence="3">Peptidase M4 C-terminal domain-containing protein</fullName>
    </recommendedName>
</protein>
<sequence length="378" mass="41741">MSSLNLIKNKKKITLLPSFDINQIQQNQVSTENFRNSRSRGLLTITGRWRFYNRNDNLTSTYLLVQIVKNSDNTVLASCYTDMNGYYSCGPFNNPSVAVRSQFITYANESTTGNTLVTVNPDVGTTGTIANAYMSAGSASTFADGTHDIGSEVISNGNTNERAYWIMQDLINVWLYIWNETGSSQSPQESAGSATVEWKSGGTTGNYYSIGGNIHLTGTAPLSNTVVGHEYGHNIMHTVYSVYPTSYCPSPHYMTLSSHVNCAWTEGWANFLPLAVNNDPVYRWDTGTSQNLETPTWGTPGWDNGDDVEGRVAGALWDIIDNANDGDDTYTDGDITNIWDTFYHQDDNNFAEYTAAWISRGHPIDGPDGCLLQNTISY</sequence>
<gene>
    <name evidence="1" type="ORF">THII_0188</name>
</gene>
<evidence type="ECO:0008006" key="3">
    <source>
        <dbReference type="Google" id="ProtNLM"/>
    </source>
</evidence>
<dbReference type="AlphaFoldDB" id="A0A090AI69"/>
<dbReference type="EMBL" id="AP014633">
    <property type="protein sequence ID" value="BAP54485.1"/>
    <property type="molecule type" value="Genomic_DNA"/>
</dbReference>
<dbReference type="Proteomes" id="UP000031623">
    <property type="component" value="Chromosome"/>
</dbReference>
<evidence type="ECO:0000313" key="2">
    <source>
        <dbReference type="Proteomes" id="UP000031623"/>
    </source>
</evidence>
<accession>A0A090AI69</accession>
<proteinExistence type="predicted"/>
<dbReference type="HOGENOM" id="CLU_731454_0_0_6"/>
<evidence type="ECO:0000313" key="1">
    <source>
        <dbReference type="EMBL" id="BAP54485.1"/>
    </source>
</evidence>